<organism evidence="8 9">
    <name type="scientific">Psychrosphaera saromensis</name>
    <dbReference type="NCBI Taxonomy" id="716813"/>
    <lineage>
        <taxon>Bacteria</taxon>
        <taxon>Pseudomonadati</taxon>
        <taxon>Pseudomonadota</taxon>
        <taxon>Gammaproteobacteria</taxon>
        <taxon>Alteromonadales</taxon>
        <taxon>Pseudoalteromonadaceae</taxon>
        <taxon>Psychrosphaera</taxon>
    </lineage>
</organism>
<evidence type="ECO:0000313" key="9">
    <source>
        <dbReference type="Proteomes" id="UP000239007"/>
    </source>
</evidence>
<dbReference type="OrthoDB" id="9810816at2"/>
<dbReference type="InterPro" id="IPR010810">
    <property type="entry name" value="Flagellin_hook_IN_motif"/>
</dbReference>
<evidence type="ECO:0000256" key="1">
    <source>
        <dbReference type="ARBA" id="ARBA00009764"/>
    </source>
</evidence>
<proteinExistence type="inferred from homology"/>
<accession>A0A2S7UWC5</accession>
<evidence type="ECO:0000313" key="8">
    <source>
        <dbReference type="EMBL" id="PQJ53812.1"/>
    </source>
</evidence>
<dbReference type="GO" id="GO:0005576">
    <property type="term" value="C:extracellular region"/>
    <property type="evidence" value="ECO:0007669"/>
    <property type="project" value="UniProtKB-SubCell"/>
</dbReference>
<comment type="subunit">
    <text evidence="2 5">Homopentamer.</text>
</comment>
<dbReference type="GO" id="GO:0009424">
    <property type="term" value="C:bacterial-type flagellum hook"/>
    <property type="evidence" value="ECO:0007669"/>
    <property type="project" value="UniProtKB-UniRule"/>
</dbReference>
<feature type="domain" description="Flagellar hook-associated protein 2 N-terminal" evidence="6">
    <location>
        <begin position="11"/>
        <end position="107"/>
    </location>
</feature>
<sequence length="588" mass="60264">MATLTSTGIGSGLDVSSIVSSLVASEQDPYEARITEKEEIATEKITSLGSLVSAAAAFQDAAEALNSEDLFNANAVSNSGSDFSISVDADAVPSSYSIEVQSLAQGQKLASDAYAEDETVGAGTLTISVGSANMNLIFDGTETLSDMRDMINDSAANPGLYASIITDDAGQHLILNSKEVGVDNAISITAADDDGDNTDAAGLSAFVFSTSTIDDSGATAQVGAFSASTDLVGDGTLTLDVDGTSFNTVTDGLTLEELRDQINTDAGTAGVSMTASIVTDSDGKQQLHLDAGTGSTLTVTAADSDGDNTDDSGISVFSFDPITDAATKGSVDATVTSNMSETQAATDAVIVIDGSLTVTQSSNVFTDAIEGVTITATTVNDPGESNTIVISQDTSKVGAALATFAAAYNTFLETTLSLGRVNVDSGIVGSLVGDSLLRNLSSQVRDVLSNTIDSTGGVNSLISLGMTTGDEGLLEVDETVMARVVADNFDDVRALFVGDDSIVGQLTETLSGYTGGQGVIQSKIDSYKSSLDRLSLDRESFSEKMVALESRLLTQFNAMDLLVANLNSTGAYLTAQLDNLPGVVSSNN</sequence>
<dbReference type="GO" id="GO:0007155">
    <property type="term" value="P:cell adhesion"/>
    <property type="evidence" value="ECO:0007669"/>
    <property type="project" value="InterPro"/>
</dbReference>
<evidence type="ECO:0000256" key="5">
    <source>
        <dbReference type="RuleBase" id="RU362066"/>
    </source>
</evidence>
<dbReference type="InterPro" id="IPR003481">
    <property type="entry name" value="FliD_N"/>
</dbReference>
<keyword evidence="5" id="KW-0964">Secreted</keyword>
<dbReference type="Proteomes" id="UP000239007">
    <property type="component" value="Unassembled WGS sequence"/>
</dbReference>
<evidence type="ECO:0000256" key="4">
    <source>
        <dbReference type="ARBA" id="ARBA00023143"/>
    </source>
</evidence>
<dbReference type="RefSeq" id="WP_105052309.1">
    <property type="nucleotide sequence ID" value="NZ_BMYG01000002.1"/>
</dbReference>
<dbReference type="AlphaFoldDB" id="A0A2S7UWC5"/>
<evidence type="ECO:0000259" key="6">
    <source>
        <dbReference type="Pfam" id="PF02465"/>
    </source>
</evidence>
<evidence type="ECO:0000256" key="3">
    <source>
        <dbReference type="ARBA" id="ARBA00023054"/>
    </source>
</evidence>
<dbReference type="GO" id="GO:0071973">
    <property type="term" value="P:bacterial-type flagellum-dependent cell motility"/>
    <property type="evidence" value="ECO:0007669"/>
    <property type="project" value="TreeGrafter"/>
</dbReference>
<dbReference type="Pfam" id="PF07195">
    <property type="entry name" value="FliD_C"/>
    <property type="match status" value="1"/>
</dbReference>
<dbReference type="PANTHER" id="PTHR30288:SF0">
    <property type="entry name" value="FLAGELLAR HOOK-ASSOCIATED PROTEIN 2"/>
    <property type="match status" value="1"/>
</dbReference>
<dbReference type="InterPro" id="IPR040026">
    <property type="entry name" value="FliD"/>
</dbReference>
<dbReference type="Pfam" id="PF07196">
    <property type="entry name" value="Flagellin_IN"/>
    <property type="match status" value="1"/>
</dbReference>
<dbReference type="GO" id="GO:0009421">
    <property type="term" value="C:bacterial-type flagellum filament cap"/>
    <property type="evidence" value="ECO:0007669"/>
    <property type="project" value="InterPro"/>
</dbReference>
<feature type="domain" description="Flagellar hook-associated protein 2 C-terminal" evidence="7">
    <location>
        <begin position="345"/>
        <end position="568"/>
    </location>
</feature>
<keyword evidence="3" id="KW-0175">Coiled coil</keyword>
<dbReference type="InterPro" id="IPR010809">
    <property type="entry name" value="FliD_C"/>
</dbReference>
<comment type="similarity">
    <text evidence="1 5">Belongs to the FliD family.</text>
</comment>
<dbReference type="PANTHER" id="PTHR30288">
    <property type="entry name" value="FLAGELLAR CAP/ASSEMBLY PROTEIN FLID"/>
    <property type="match status" value="1"/>
</dbReference>
<comment type="function">
    <text evidence="5">Required for morphogenesis and for the elongation of the flagellar filament by facilitating polymerization of the flagellin monomers at the tip of growing filament. Forms a capping structure, which prevents flagellin subunits (transported through the central channel of the flagellum) from leaking out without polymerization at the distal end.</text>
</comment>
<keyword evidence="4 5" id="KW-0975">Bacterial flagellum</keyword>
<comment type="subcellular location">
    <subcellularLocation>
        <location evidence="5">Secreted</location>
    </subcellularLocation>
    <subcellularLocation>
        <location evidence="5">Bacterial flagellum</location>
    </subcellularLocation>
</comment>
<evidence type="ECO:0000256" key="2">
    <source>
        <dbReference type="ARBA" id="ARBA00011255"/>
    </source>
</evidence>
<keyword evidence="9" id="KW-1185">Reference proteome</keyword>
<reference evidence="8 9" key="1">
    <citation type="submission" date="2016-12" db="EMBL/GenBank/DDBJ databases">
        <title>Diversity of luminous bacteria.</title>
        <authorList>
            <person name="Yoshizawa S."/>
            <person name="Kogure K."/>
        </authorList>
    </citation>
    <scope>NUCLEOTIDE SEQUENCE [LARGE SCALE GENOMIC DNA]</scope>
    <source>
        <strain evidence="8 9">SA4-48</strain>
    </source>
</reference>
<evidence type="ECO:0000259" key="7">
    <source>
        <dbReference type="Pfam" id="PF07195"/>
    </source>
</evidence>
<protein>
    <recommendedName>
        <fullName evidence="5">Flagellar hook-associated protein 2</fullName>
        <shortName evidence="5">HAP2</shortName>
    </recommendedName>
    <alternativeName>
        <fullName evidence="5">Flagellar cap protein</fullName>
    </alternativeName>
</protein>
<name>A0A2S7UWC5_9GAMM</name>
<dbReference type="EMBL" id="MSCH01000003">
    <property type="protein sequence ID" value="PQJ53812.1"/>
    <property type="molecule type" value="Genomic_DNA"/>
</dbReference>
<gene>
    <name evidence="8" type="ORF">BTO11_09140</name>
</gene>
<comment type="caution">
    <text evidence="8">The sequence shown here is derived from an EMBL/GenBank/DDBJ whole genome shotgun (WGS) entry which is preliminary data.</text>
</comment>
<dbReference type="Pfam" id="PF02465">
    <property type="entry name" value="FliD_N"/>
    <property type="match status" value="1"/>
</dbReference>